<dbReference type="RefSeq" id="WP_091499132.1">
    <property type="nucleotide sequence ID" value="NZ_FODJ01000010.1"/>
</dbReference>
<reference evidence="2 3" key="1">
    <citation type="submission" date="2016-10" db="EMBL/GenBank/DDBJ databases">
        <authorList>
            <person name="de Groot N.N."/>
        </authorList>
    </citation>
    <scope>NUCLEOTIDE SEQUENCE [LARGE SCALE GENOMIC DNA]</scope>
    <source>
        <strain evidence="2 3">CGMCC 1.10434</strain>
    </source>
</reference>
<keyword evidence="1" id="KW-0472">Membrane</keyword>
<dbReference type="Proteomes" id="UP000199300">
    <property type="component" value="Unassembled WGS sequence"/>
</dbReference>
<sequence>MNEHEQLRQTLERILAQDTYQAYYQDQRNIFQRIRDWLFEWGGKLLERWFGGLSPSQSVGDAIIVLLLIIVGIFLIVLIGLLSTNMLRRYQLKRKHGLALNKLDPASEEDYWKQFDQAIHEQDLQKAVRIRFILALFVLDKNDLLNVQSWKTNWDYFNELSGHHKTIATQFYQVAVYFESVTYGNKPVHSAPFDQFLKQVEQLEQEEDN</sequence>
<keyword evidence="1" id="KW-1133">Transmembrane helix</keyword>
<dbReference type="AlphaFoldDB" id="A0A1H8RDC8"/>
<evidence type="ECO:0000313" key="3">
    <source>
        <dbReference type="Proteomes" id="UP000199300"/>
    </source>
</evidence>
<gene>
    <name evidence="2" type="ORF">SAMN04488134_11045</name>
</gene>
<protein>
    <recommendedName>
        <fullName evidence="4">DUF4129 domain-containing protein</fullName>
    </recommendedName>
</protein>
<dbReference type="EMBL" id="FODJ01000010">
    <property type="protein sequence ID" value="SEO64267.1"/>
    <property type="molecule type" value="Genomic_DNA"/>
</dbReference>
<organism evidence="2 3">
    <name type="scientific">Amphibacillus marinus</name>
    <dbReference type="NCBI Taxonomy" id="872970"/>
    <lineage>
        <taxon>Bacteria</taxon>
        <taxon>Bacillati</taxon>
        <taxon>Bacillota</taxon>
        <taxon>Bacilli</taxon>
        <taxon>Bacillales</taxon>
        <taxon>Bacillaceae</taxon>
        <taxon>Amphibacillus</taxon>
    </lineage>
</organism>
<keyword evidence="3" id="KW-1185">Reference proteome</keyword>
<dbReference type="STRING" id="872970.SAMN04488134_11045"/>
<evidence type="ECO:0008006" key="4">
    <source>
        <dbReference type="Google" id="ProtNLM"/>
    </source>
</evidence>
<keyword evidence="1" id="KW-0812">Transmembrane</keyword>
<evidence type="ECO:0000256" key="1">
    <source>
        <dbReference type="SAM" id="Phobius"/>
    </source>
</evidence>
<proteinExistence type="predicted"/>
<accession>A0A1H8RDC8</accession>
<evidence type="ECO:0000313" key="2">
    <source>
        <dbReference type="EMBL" id="SEO64267.1"/>
    </source>
</evidence>
<name>A0A1H8RDC8_9BACI</name>
<feature type="transmembrane region" description="Helical" evidence="1">
    <location>
        <begin position="62"/>
        <end position="84"/>
    </location>
</feature>
<dbReference type="OrthoDB" id="2435598at2"/>